<evidence type="ECO:0000256" key="2">
    <source>
        <dbReference type="ARBA" id="ARBA00003921"/>
    </source>
</evidence>
<comment type="function">
    <text evidence="2 19">Cell wall formation.</text>
</comment>
<evidence type="ECO:0000256" key="17">
    <source>
        <dbReference type="ARBA" id="ARBA00031026"/>
    </source>
</evidence>
<accession>A0A3A1NDU6</accession>
<dbReference type="GO" id="GO:0008762">
    <property type="term" value="F:UDP-N-acetylmuramate dehydrogenase activity"/>
    <property type="evidence" value="ECO:0007669"/>
    <property type="project" value="UniProtKB-UniRule"/>
</dbReference>
<evidence type="ECO:0000256" key="3">
    <source>
        <dbReference type="ARBA" id="ARBA00004496"/>
    </source>
</evidence>
<dbReference type="AlphaFoldDB" id="A0A3A1NDU6"/>
<feature type="active site" description="Proton donor" evidence="19">
    <location>
        <position position="237"/>
    </location>
</feature>
<evidence type="ECO:0000256" key="19">
    <source>
        <dbReference type="HAMAP-Rule" id="MF_00037"/>
    </source>
</evidence>
<keyword evidence="16 19" id="KW-0961">Cell wall biogenesis/degradation</keyword>
<keyword evidence="11 19" id="KW-0521">NADP</keyword>
<evidence type="ECO:0000256" key="8">
    <source>
        <dbReference type="ARBA" id="ARBA00022618"/>
    </source>
</evidence>
<evidence type="ECO:0000256" key="5">
    <source>
        <dbReference type="ARBA" id="ARBA00012518"/>
    </source>
</evidence>
<keyword evidence="14 19" id="KW-0560">Oxidoreductase</keyword>
<dbReference type="GO" id="GO:0071949">
    <property type="term" value="F:FAD binding"/>
    <property type="evidence" value="ECO:0007669"/>
    <property type="project" value="InterPro"/>
</dbReference>
<dbReference type="PANTHER" id="PTHR21071">
    <property type="entry name" value="UDP-N-ACETYLENOLPYRUVOYLGLUCOSAMINE REDUCTASE"/>
    <property type="match status" value="1"/>
</dbReference>
<dbReference type="GO" id="GO:0005829">
    <property type="term" value="C:cytosol"/>
    <property type="evidence" value="ECO:0007669"/>
    <property type="project" value="TreeGrafter"/>
</dbReference>
<keyword evidence="22" id="KW-1185">Reference proteome</keyword>
<dbReference type="InterPro" id="IPR036318">
    <property type="entry name" value="FAD-bd_PCMH-like_sf"/>
</dbReference>
<dbReference type="Pfam" id="PF01565">
    <property type="entry name" value="FAD_binding_4"/>
    <property type="match status" value="1"/>
</dbReference>
<proteinExistence type="inferred from homology"/>
<dbReference type="EC" id="1.3.1.98" evidence="5 19"/>
<dbReference type="PANTHER" id="PTHR21071:SF4">
    <property type="entry name" value="UDP-N-ACETYLENOLPYRUVOYLGLUCOSAMINE REDUCTASE"/>
    <property type="match status" value="1"/>
</dbReference>
<evidence type="ECO:0000256" key="9">
    <source>
        <dbReference type="ARBA" id="ARBA00022630"/>
    </source>
</evidence>
<keyword evidence="15 19" id="KW-0131">Cell cycle</keyword>
<gene>
    <name evidence="19" type="primary">murB</name>
    <name evidence="21" type="ORF">D2V08_02135</name>
</gene>
<evidence type="ECO:0000256" key="12">
    <source>
        <dbReference type="ARBA" id="ARBA00022960"/>
    </source>
</evidence>
<dbReference type="GO" id="GO:0071555">
    <property type="term" value="P:cell wall organization"/>
    <property type="evidence" value="ECO:0007669"/>
    <property type="project" value="UniProtKB-KW"/>
</dbReference>
<dbReference type="NCBIfam" id="TIGR00179">
    <property type="entry name" value="murB"/>
    <property type="match status" value="1"/>
</dbReference>
<dbReference type="SUPFAM" id="SSF56176">
    <property type="entry name" value="FAD-binding/transporter-associated domain-like"/>
    <property type="match status" value="1"/>
</dbReference>
<dbReference type="InterPro" id="IPR016166">
    <property type="entry name" value="FAD-bd_PCMH"/>
</dbReference>
<dbReference type="GO" id="GO:0008360">
    <property type="term" value="P:regulation of cell shape"/>
    <property type="evidence" value="ECO:0007669"/>
    <property type="project" value="UniProtKB-KW"/>
</dbReference>
<evidence type="ECO:0000256" key="6">
    <source>
        <dbReference type="ARBA" id="ARBA00015188"/>
    </source>
</evidence>
<feature type="active site" evidence="19">
    <location>
        <position position="333"/>
    </location>
</feature>
<comment type="similarity">
    <text evidence="19">Belongs to the MurB family.</text>
</comment>
<evidence type="ECO:0000256" key="13">
    <source>
        <dbReference type="ARBA" id="ARBA00022984"/>
    </source>
</evidence>
<dbReference type="HAMAP" id="MF_00037">
    <property type="entry name" value="MurB"/>
    <property type="match status" value="1"/>
</dbReference>
<dbReference type="SUPFAM" id="SSF56194">
    <property type="entry name" value="Uridine diphospho-N-Acetylenolpyruvylglucosamine reductase, MurB, C-terminal domain"/>
    <property type="match status" value="1"/>
</dbReference>
<keyword evidence="10 19" id="KW-0274">FAD</keyword>
<evidence type="ECO:0000313" key="22">
    <source>
        <dbReference type="Proteomes" id="UP000266067"/>
    </source>
</evidence>
<keyword evidence="7 19" id="KW-0963">Cytoplasm</keyword>
<dbReference type="InterPro" id="IPR011601">
    <property type="entry name" value="MurB_C"/>
</dbReference>
<dbReference type="GO" id="GO:0009252">
    <property type="term" value="P:peptidoglycan biosynthetic process"/>
    <property type="evidence" value="ECO:0007669"/>
    <property type="project" value="UniProtKB-UniRule"/>
</dbReference>
<evidence type="ECO:0000313" key="21">
    <source>
        <dbReference type="EMBL" id="RIV36512.1"/>
    </source>
</evidence>
<keyword evidence="9 19" id="KW-0285">Flavoprotein</keyword>
<comment type="cofactor">
    <cofactor evidence="1 19">
        <name>FAD</name>
        <dbReference type="ChEBI" id="CHEBI:57692"/>
    </cofactor>
</comment>
<reference evidence="21 22" key="1">
    <citation type="submission" date="2018-08" db="EMBL/GenBank/DDBJ databases">
        <title>Proposal of Muricauda 72 sp.nov. and Muricauda NH166 sp.nov., isolated from seawater.</title>
        <authorList>
            <person name="Cheng H."/>
            <person name="Wu Y.-H."/>
            <person name="Guo L.-L."/>
            <person name="Xu X.-W."/>
        </authorList>
    </citation>
    <scope>NUCLEOTIDE SEQUENCE [LARGE SCALE GENOMIC DNA]</scope>
    <source>
        <strain evidence="21 22">KCTC 22173</strain>
    </source>
</reference>
<dbReference type="Gene3D" id="3.30.43.10">
    <property type="entry name" value="Uridine Diphospho-n-acetylenolpyruvylglucosamine Reductase, domain 2"/>
    <property type="match status" value="1"/>
</dbReference>
<evidence type="ECO:0000256" key="16">
    <source>
        <dbReference type="ARBA" id="ARBA00023316"/>
    </source>
</evidence>
<dbReference type="InterPro" id="IPR006094">
    <property type="entry name" value="Oxid_FAD_bind_N"/>
</dbReference>
<comment type="pathway">
    <text evidence="4 19">Cell wall biogenesis; peptidoglycan biosynthesis.</text>
</comment>
<keyword evidence="8 19" id="KW-0132">Cell division</keyword>
<sequence length="338" mass="37548">MNIQENISLKSYNTFGIDVKAKFFVEITGLVQLQKALELKAYPKRFIISGGSNMLLTNDIDALVMHINLKGITVVEEDEKTVEVKAMAGENWHELVIWSLKQGYGGLENLSLIPGNVGTAPIQNIGAYGVELKDVFVSCAAMDVKTGELEGFDNEACKFGYRDSIFKNEAKDNYIITSVVLKLTKKDHVLHTGYGSIENELKNNGIVHPTIQDISDAVIAIRKSKLPDPKEIGNSGSFFKNPIVSKKAFDKFSKSHPDAPFYEVDENQYKIPAGWLIEQCGFKGKRIGDAGVHDKQALVLVNYGNATGKEILNLSKKIQEEVKKKFKLKIQPEVNIIK</sequence>
<dbReference type="NCBIfam" id="NF000755">
    <property type="entry name" value="PRK00046.1"/>
    <property type="match status" value="1"/>
</dbReference>
<comment type="caution">
    <text evidence="21">The sequence shown here is derived from an EMBL/GenBank/DDBJ whole genome shotgun (WGS) entry which is preliminary data.</text>
</comment>
<evidence type="ECO:0000256" key="1">
    <source>
        <dbReference type="ARBA" id="ARBA00001974"/>
    </source>
</evidence>
<dbReference type="Gene3D" id="3.90.78.10">
    <property type="entry name" value="UDP-N-acetylenolpyruvoylglucosamine reductase, C-terminal domain"/>
    <property type="match status" value="1"/>
</dbReference>
<evidence type="ECO:0000256" key="14">
    <source>
        <dbReference type="ARBA" id="ARBA00023002"/>
    </source>
</evidence>
<dbReference type="InterPro" id="IPR016167">
    <property type="entry name" value="FAD-bd_PCMH_sub1"/>
</dbReference>
<evidence type="ECO:0000256" key="10">
    <source>
        <dbReference type="ARBA" id="ARBA00022827"/>
    </source>
</evidence>
<feature type="active site" evidence="19">
    <location>
        <position position="162"/>
    </location>
</feature>
<evidence type="ECO:0000259" key="20">
    <source>
        <dbReference type="PROSITE" id="PS51387"/>
    </source>
</evidence>
<comment type="catalytic activity">
    <reaction evidence="18 19">
        <text>UDP-N-acetyl-alpha-D-muramate + NADP(+) = UDP-N-acetyl-3-O-(1-carboxyvinyl)-alpha-D-glucosamine + NADPH + H(+)</text>
        <dbReference type="Rhea" id="RHEA:12248"/>
        <dbReference type="ChEBI" id="CHEBI:15378"/>
        <dbReference type="ChEBI" id="CHEBI:57783"/>
        <dbReference type="ChEBI" id="CHEBI:58349"/>
        <dbReference type="ChEBI" id="CHEBI:68483"/>
        <dbReference type="ChEBI" id="CHEBI:70757"/>
        <dbReference type="EC" id="1.3.1.98"/>
    </reaction>
</comment>
<evidence type="ECO:0000256" key="15">
    <source>
        <dbReference type="ARBA" id="ARBA00023306"/>
    </source>
</evidence>
<dbReference type="Pfam" id="PF02873">
    <property type="entry name" value="MurB_C"/>
    <property type="match status" value="1"/>
</dbReference>
<comment type="subcellular location">
    <subcellularLocation>
        <location evidence="3 19">Cytoplasm</location>
    </subcellularLocation>
</comment>
<dbReference type="InterPro" id="IPR016169">
    <property type="entry name" value="FAD-bd_PCMH_sub2"/>
</dbReference>
<dbReference type="GO" id="GO:0051301">
    <property type="term" value="P:cell division"/>
    <property type="evidence" value="ECO:0007669"/>
    <property type="project" value="UniProtKB-KW"/>
</dbReference>
<dbReference type="EMBL" id="QXFH01000063">
    <property type="protein sequence ID" value="RIV36512.1"/>
    <property type="molecule type" value="Genomic_DNA"/>
</dbReference>
<dbReference type="InterPro" id="IPR036635">
    <property type="entry name" value="MurB_C_sf"/>
</dbReference>
<dbReference type="UniPathway" id="UPA00219"/>
<keyword evidence="12 19" id="KW-0133">Cell shape</keyword>
<dbReference type="Proteomes" id="UP000266067">
    <property type="component" value="Unassembled WGS sequence"/>
</dbReference>
<feature type="domain" description="FAD-binding PCMH-type" evidence="20">
    <location>
        <begin position="17"/>
        <end position="186"/>
    </location>
</feature>
<dbReference type="PROSITE" id="PS51387">
    <property type="entry name" value="FAD_PCMH"/>
    <property type="match status" value="1"/>
</dbReference>
<evidence type="ECO:0000256" key="11">
    <source>
        <dbReference type="ARBA" id="ARBA00022857"/>
    </source>
</evidence>
<evidence type="ECO:0000256" key="4">
    <source>
        <dbReference type="ARBA" id="ARBA00004752"/>
    </source>
</evidence>
<evidence type="ECO:0000256" key="18">
    <source>
        <dbReference type="ARBA" id="ARBA00048914"/>
    </source>
</evidence>
<name>A0A3A1NDU6_9FLAO</name>
<evidence type="ECO:0000256" key="7">
    <source>
        <dbReference type="ARBA" id="ARBA00022490"/>
    </source>
</evidence>
<dbReference type="Gene3D" id="3.30.465.10">
    <property type="match status" value="1"/>
</dbReference>
<keyword evidence="13 19" id="KW-0573">Peptidoglycan synthesis</keyword>
<dbReference type="OrthoDB" id="9804753at2"/>
<dbReference type="InterPro" id="IPR003170">
    <property type="entry name" value="MurB"/>
</dbReference>
<organism evidence="21 22">
    <name type="scientific">Flagellimonas lutimaris</name>
    <dbReference type="NCBI Taxonomy" id="475082"/>
    <lineage>
        <taxon>Bacteria</taxon>
        <taxon>Pseudomonadati</taxon>
        <taxon>Bacteroidota</taxon>
        <taxon>Flavobacteriia</taxon>
        <taxon>Flavobacteriales</taxon>
        <taxon>Flavobacteriaceae</taxon>
        <taxon>Flagellimonas</taxon>
    </lineage>
</organism>
<dbReference type="RefSeq" id="WP_119606465.1">
    <property type="nucleotide sequence ID" value="NZ_QXFH01000063.1"/>
</dbReference>
<protein>
    <recommendedName>
        <fullName evidence="6 19">UDP-N-acetylenolpyruvoylglucosamine reductase</fullName>
        <ecNumber evidence="5 19">1.3.1.98</ecNumber>
    </recommendedName>
    <alternativeName>
        <fullName evidence="17 19">UDP-N-acetylmuramate dehydrogenase</fullName>
    </alternativeName>
</protein>